<dbReference type="EMBL" id="JAHLKM010000019">
    <property type="protein sequence ID" value="MCQ4334237.1"/>
    <property type="molecule type" value="Genomic_DNA"/>
</dbReference>
<dbReference type="Proteomes" id="UP001139494">
    <property type="component" value="Unassembled WGS sequence"/>
</dbReference>
<sequence length="138" mass="15921">MSQAEPLYVQEEYSNFEDAHRNLIDVISGIKTNIENNSGRSYSVAWATETRNHGSEYEVVGVKERTPDDTLQIEGASRGGKYDIIPHYEEPPRIRYHHPSFGDIKWEEEAAELIIMAGMFEYDPEEGFLDWAKERLPL</sequence>
<dbReference type="RefSeq" id="WP_256030271.1">
    <property type="nucleotide sequence ID" value="NZ_JAHLKM010000019.1"/>
</dbReference>
<evidence type="ECO:0000313" key="1">
    <source>
        <dbReference type="EMBL" id="MCQ4334237.1"/>
    </source>
</evidence>
<keyword evidence="2" id="KW-1185">Reference proteome</keyword>
<reference evidence="1" key="1">
    <citation type="journal article" date="2023" name="Front. Microbiol.">
        <title>Genomic-based phylogenetic and metabolic analyses of the genus Natronomonas, and description of Natronomonas aquatica sp. nov.</title>
        <authorList>
            <person name="Garcia-Roldan A."/>
            <person name="Duran-Viseras A."/>
            <person name="de la Haba R.R."/>
            <person name="Corral P."/>
            <person name="Sanchez-Porro C."/>
            <person name="Ventosa A."/>
        </authorList>
    </citation>
    <scope>NUCLEOTIDE SEQUENCE</scope>
    <source>
        <strain evidence="1">F2-12</strain>
    </source>
</reference>
<evidence type="ECO:0000313" key="2">
    <source>
        <dbReference type="Proteomes" id="UP001139494"/>
    </source>
</evidence>
<name>A0A9R1D775_9EURY</name>
<gene>
    <name evidence="1" type="ORF">KM295_12260</name>
</gene>
<dbReference type="AlphaFoldDB" id="A0A9R1D775"/>
<comment type="caution">
    <text evidence="1">The sequence shown here is derived from an EMBL/GenBank/DDBJ whole genome shotgun (WGS) entry which is preliminary data.</text>
</comment>
<proteinExistence type="predicted"/>
<protein>
    <submittedName>
        <fullName evidence="1">Uncharacterized protein</fullName>
    </submittedName>
</protein>
<accession>A0A9R1D775</accession>
<organism evidence="1 2">
    <name type="scientific">Natronomonas aquatica</name>
    <dbReference type="NCBI Taxonomy" id="2841590"/>
    <lineage>
        <taxon>Archaea</taxon>
        <taxon>Methanobacteriati</taxon>
        <taxon>Methanobacteriota</taxon>
        <taxon>Stenosarchaea group</taxon>
        <taxon>Halobacteria</taxon>
        <taxon>Halobacteriales</taxon>
        <taxon>Natronomonadaceae</taxon>
        <taxon>Natronomonas</taxon>
    </lineage>
</organism>